<organism evidence="2 3">
    <name type="scientific">Thermotomaculum hydrothermale</name>
    <dbReference type="NCBI Taxonomy" id="981385"/>
    <lineage>
        <taxon>Bacteria</taxon>
        <taxon>Pseudomonadati</taxon>
        <taxon>Acidobacteriota</taxon>
        <taxon>Holophagae</taxon>
        <taxon>Thermotomaculales</taxon>
        <taxon>Thermotomaculaceae</taxon>
        <taxon>Thermotomaculum</taxon>
    </lineage>
</organism>
<sequence>MKKSIVFIFVLLFPLLLFSEEEVSLIPHRNLIVKSVKVESVNKGLKFNIKSTKKVKFASVIIGFLPDENAFYPVYRFSKNEFVNGKDFEILINWKKFKWYLNKDKTLVFYKINLIDKKGKEEQYRSRVLISRNHKILQTVIYGPYFDRGEDNSYTVSFELLYPDKATLVFNGKKYFSSEKKKRHFIKLGKLKKGNYKYYIEGYPRVFNARVNETDNFSFVFMSDSRNRKTDFDANFENTNGKIVNKIFLTAFNKGADFIVFVGDMVSGYTFYEDEFERELKSFAYATEPISSIIPVYEGMGNHEALMDCFEKNGEKFCKDKKPPHSAEDVFGRVFVNPENADFSEKKGLPSYKENLYYFEYGNCLFVVLNTNYWWGYNPEKFGGNLEGYIMDNQLKWLEKVLDKEGKGKREIFVFAHEPAFPCSAHLKDGMYYWGGDPAKNGGIDRHYVIKRRNEFLKVLDKYGVKIVFFGDEHNYTRVLINKDIAPVNREITQIISGGAGAPFYELADNFPWKKNLKAFSKENHFILVKVGEKVRVEAVSIHGYVVDSFEIK</sequence>
<dbReference type="RefSeq" id="WP_201327414.1">
    <property type="nucleotide sequence ID" value="NZ_AP017470.1"/>
</dbReference>
<proteinExistence type="predicted"/>
<accession>A0A7R6PRQ5</accession>
<keyword evidence="3" id="KW-1185">Reference proteome</keyword>
<dbReference type="InterPro" id="IPR029052">
    <property type="entry name" value="Metallo-depent_PP-like"/>
</dbReference>
<dbReference type="Pfam" id="PF00149">
    <property type="entry name" value="Metallophos"/>
    <property type="match status" value="1"/>
</dbReference>
<dbReference type="KEGG" id="thyd:TTHT_1628"/>
<evidence type="ECO:0000313" key="3">
    <source>
        <dbReference type="Proteomes" id="UP000595564"/>
    </source>
</evidence>
<dbReference type="InterPro" id="IPR004843">
    <property type="entry name" value="Calcineurin-like_PHP"/>
</dbReference>
<dbReference type="SUPFAM" id="SSF56300">
    <property type="entry name" value="Metallo-dependent phosphatases"/>
    <property type="match status" value="1"/>
</dbReference>
<dbReference type="Proteomes" id="UP000595564">
    <property type="component" value="Chromosome"/>
</dbReference>
<protein>
    <recommendedName>
        <fullName evidence="1">Calcineurin-like phosphoesterase domain-containing protein</fullName>
    </recommendedName>
</protein>
<dbReference type="Gene3D" id="3.60.21.10">
    <property type="match status" value="1"/>
</dbReference>
<dbReference type="EMBL" id="AP017470">
    <property type="protein sequence ID" value="BBB33116.1"/>
    <property type="molecule type" value="Genomic_DNA"/>
</dbReference>
<evidence type="ECO:0000259" key="1">
    <source>
        <dbReference type="Pfam" id="PF00149"/>
    </source>
</evidence>
<reference evidence="2 3" key="1">
    <citation type="journal article" date="2012" name="Extremophiles">
        <title>Thermotomaculum hydrothermale gen. nov., sp. nov., a novel heterotrophic thermophile within the phylum Acidobacteria from a deep-sea hydrothermal vent chimney in the Southern Okinawa Trough.</title>
        <authorList>
            <person name="Izumi H."/>
            <person name="Nunoura T."/>
            <person name="Miyazaki M."/>
            <person name="Mino S."/>
            <person name="Toki T."/>
            <person name="Takai K."/>
            <person name="Sako Y."/>
            <person name="Sawabe T."/>
            <person name="Nakagawa S."/>
        </authorList>
    </citation>
    <scope>NUCLEOTIDE SEQUENCE [LARGE SCALE GENOMIC DNA]</scope>
    <source>
        <strain evidence="2 3">AC55</strain>
    </source>
</reference>
<name>A0A7R6PRQ5_9BACT</name>
<dbReference type="PANTHER" id="PTHR43143">
    <property type="entry name" value="METALLOPHOSPHOESTERASE, CALCINEURIN SUPERFAMILY"/>
    <property type="match status" value="1"/>
</dbReference>
<dbReference type="AlphaFoldDB" id="A0A7R6PRQ5"/>
<dbReference type="PANTHER" id="PTHR43143:SF1">
    <property type="entry name" value="SERINE_THREONINE-PROTEIN PHOSPHATASE CPPED1"/>
    <property type="match status" value="1"/>
</dbReference>
<dbReference type="GO" id="GO:0016787">
    <property type="term" value="F:hydrolase activity"/>
    <property type="evidence" value="ECO:0007669"/>
    <property type="project" value="InterPro"/>
</dbReference>
<dbReference type="InterPro" id="IPR051918">
    <property type="entry name" value="STPP_CPPED1"/>
</dbReference>
<feature type="domain" description="Calcineurin-like phosphoesterase" evidence="1">
    <location>
        <begin position="243"/>
        <end position="476"/>
    </location>
</feature>
<evidence type="ECO:0000313" key="2">
    <source>
        <dbReference type="EMBL" id="BBB33116.1"/>
    </source>
</evidence>
<gene>
    <name evidence="2" type="ORF">TTHT_1628</name>
</gene>